<accession>A0A811P7M6</accession>
<dbReference type="AlphaFoldDB" id="A0A811P7M6"/>
<sequence length="787" mass="84832">MDPDQVADAGVQHQHDDLGGSATSADGCCDGGSGDSWARALLRRGWDLSRKAAIAGVAATAAPVVAPPLLVLSLAGVALSLPFAAYLACLAATDRLMGALLPAPRTQPYHACDLEDDGFLDASDAPGGEAPVFDHWHDAKNDAIPEENESFVSLPLSREPRFCEESVPSSTDVEDKMAGGEFLSRELGHESLVLDNREQEEQGTTMEIGYITMEALPRGSDVFGSAVPVLRDQDNMVQRVVEAPLTAKESVQELSVSDNEDRTEDNKCKDMEQMESFKEILSLGVDISELSDFSVPVLGNEGIVVVRGDGEKNSVRESGQDSHLTDIEDKIESQKTKEEIPLQEANVSESLVLDDTMLERKIEGDVTVEMVVKEVFINTDPFTGEVAGEQVGSIAIALPESESLQASNLVAQELQAMAEVANVDDVINVALTEDVVLDIGDTGTEGMEHYGEGGVSTVISVVTVDDVAELVSSRSPAVSGISDDMKSVKSRPDADRSNQTTGYTLRNNEFREKEATEDKHVKIENKTLDDKVPTRSTSPQIIDASKSPVPDDQSKIEDEATVEMVLEGVTSDTDDLVTREVVAVQLKIIASESESSSVSDHVAQELQGVSEAAVVDEIRGSTVIENIKNELSDRTTEGVEHHSDRGTYSFVSGVPEVTVDDGKDLVSSRSTPHASARDSASSVEGTPVFDNPHQTTGVEYKPVNEGFRRNDVAEDMDNYTEEHLREQLDTLRTITGYRPAPSLTLEAELVGLYIFVGVEPPVSSRDASDLNDLSTKLRFLKSIIGVE</sequence>
<feature type="region of interest" description="Disordered" evidence="1">
    <location>
        <begin position="530"/>
        <end position="555"/>
    </location>
</feature>
<dbReference type="OrthoDB" id="1933309at2759"/>
<feature type="compositionally biased region" description="Basic and acidic residues" evidence="1">
    <location>
        <begin position="483"/>
        <end position="496"/>
    </location>
</feature>
<reference evidence="2" key="1">
    <citation type="submission" date="2020-10" db="EMBL/GenBank/DDBJ databases">
        <authorList>
            <person name="Han B."/>
            <person name="Lu T."/>
            <person name="Zhao Q."/>
            <person name="Huang X."/>
            <person name="Zhao Y."/>
        </authorList>
    </citation>
    <scope>NUCLEOTIDE SEQUENCE</scope>
</reference>
<dbReference type="PANTHER" id="PTHR37198:SF1">
    <property type="entry name" value="NUCLEOLIN"/>
    <property type="match status" value="1"/>
</dbReference>
<feature type="region of interest" description="Disordered" evidence="1">
    <location>
        <begin position="663"/>
        <end position="697"/>
    </location>
</feature>
<proteinExistence type="predicted"/>
<dbReference type="EMBL" id="CAJGYO010000006">
    <property type="protein sequence ID" value="CAD6235712.1"/>
    <property type="molecule type" value="Genomic_DNA"/>
</dbReference>
<keyword evidence="3" id="KW-1185">Reference proteome</keyword>
<dbReference type="PANTHER" id="PTHR37198">
    <property type="entry name" value="NUCLEOLIN"/>
    <property type="match status" value="1"/>
</dbReference>
<feature type="compositionally biased region" description="Polar residues" evidence="1">
    <location>
        <begin position="667"/>
        <end position="684"/>
    </location>
</feature>
<evidence type="ECO:0000313" key="3">
    <source>
        <dbReference type="Proteomes" id="UP000604825"/>
    </source>
</evidence>
<evidence type="ECO:0000256" key="1">
    <source>
        <dbReference type="SAM" id="MobiDB-lite"/>
    </source>
</evidence>
<dbReference type="Proteomes" id="UP000604825">
    <property type="component" value="Unassembled WGS sequence"/>
</dbReference>
<name>A0A811P7M6_9POAL</name>
<organism evidence="2 3">
    <name type="scientific">Miscanthus lutarioriparius</name>
    <dbReference type="NCBI Taxonomy" id="422564"/>
    <lineage>
        <taxon>Eukaryota</taxon>
        <taxon>Viridiplantae</taxon>
        <taxon>Streptophyta</taxon>
        <taxon>Embryophyta</taxon>
        <taxon>Tracheophyta</taxon>
        <taxon>Spermatophyta</taxon>
        <taxon>Magnoliopsida</taxon>
        <taxon>Liliopsida</taxon>
        <taxon>Poales</taxon>
        <taxon>Poaceae</taxon>
        <taxon>PACMAD clade</taxon>
        <taxon>Panicoideae</taxon>
        <taxon>Andropogonodae</taxon>
        <taxon>Andropogoneae</taxon>
        <taxon>Saccharinae</taxon>
        <taxon>Miscanthus</taxon>
    </lineage>
</organism>
<gene>
    <name evidence="2" type="ORF">NCGR_LOCUS23855</name>
</gene>
<protein>
    <submittedName>
        <fullName evidence="2">Uncharacterized protein</fullName>
    </submittedName>
</protein>
<comment type="caution">
    <text evidence="2">The sequence shown here is derived from an EMBL/GenBank/DDBJ whole genome shotgun (WGS) entry which is preliminary data.</text>
</comment>
<evidence type="ECO:0000313" key="2">
    <source>
        <dbReference type="EMBL" id="CAD6235712.1"/>
    </source>
</evidence>
<feature type="region of interest" description="Disordered" evidence="1">
    <location>
        <begin position="478"/>
        <end position="503"/>
    </location>
</feature>